<proteinExistence type="predicted"/>
<evidence type="ECO:0008006" key="3">
    <source>
        <dbReference type="Google" id="ProtNLM"/>
    </source>
</evidence>
<organism evidence="1 2">
    <name type="scientific">Cognaticolwellia beringensis</name>
    <dbReference type="NCBI Taxonomy" id="1967665"/>
    <lineage>
        <taxon>Bacteria</taxon>
        <taxon>Pseudomonadati</taxon>
        <taxon>Pseudomonadota</taxon>
        <taxon>Gammaproteobacteria</taxon>
        <taxon>Alteromonadales</taxon>
        <taxon>Colwelliaceae</taxon>
        <taxon>Cognaticolwellia</taxon>
    </lineage>
</organism>
<name>A0A222G7M9_9GAMM</name>
<accession>A0A222G7M9</accession>
<dbReference type="InterPro" id="IPR027056">
    <property type="entry name" value="Gluconate_2DH_su3"/>
</dbReference>
<evidence type="ECO:0000313" key="2">
    <source>
        <dbReference type="Proteomes" id="UP000202259"/>
    </source>
</evidence>
<dbReference type="Pfam" id="PF13618">
    <property type="entry name" value="Gluconate_2-dh3"/>
    <property type="match status" value="1"/>
</dbReference>
<protein>
    <recommendedName>
        <fullName evidence="3">Tat pathway signal protein</fullName>
    </recommendedName>
</protein>
<dbReference type="AlphaFoldDB" id="A0A222G7M9"/>
<dbReference type="KEGG" id="cber:B5D82_07500"/>
<evidence type="ECO:0000313" key="1">
    <source>
        <dbReference type="EMBL" id="ASP47613.1"/>
    </source>
</evidence>
<dbReference type="EMBL" id="CP020465">
    <property type="protein sequence ID" value="ASP47613.1"/>
    <property type="molecule type" value="Genomic_DNA"/>
</dbReference>
<dbReference type="Proteomes" id="UP000202259">
    <property type="component" value="Chromosome"/>
</dbReference>
<keyword evidence="2" id="KW-1185">Reference proteome</keyword>
<sequence length="258" mass="28809">MPMIQVQKAKTVTRKKTVRKTVSQVTSFFDDNFRTPTWLQKKVSRRNALKSAAGATMVAAMPLKAWSALTGDQFSSVLQTDPWLTLDAVLAHLLPESPTGPSAKEIQVTQYLYNVVYQQPTDSAEIEFIYKGVGWLNGFSQSQLQKNFVDLTLEEKEKTLRAISNSRAGENWLSNLVSYIFEAMLSPPSYGGNPNGIGWQWLDHHAGFPLPPTGKRYYELPGKQPIVMSNKAALANNTTTQVVSHQQYKRSQIGTKKA</sequence>
<reference evidence="1 2" key="1">
    <citation type="submission" date="2017-08" db="EMBL/GenBank/DDBJ databases">
        <title>Complete genome of Colwellia sp. NB097-1, a psychrophile bacterium ioslated from Bering Sea.</title>
        <authorList>
            <person name="Chen X."/>
        </authorList>
    </citation>
    <scope>NUCLEOTIDE SEQUENCE [LARGE SCALE GENOMIC DNA]</scope>
    <source>
        <strain evidence="1 2">NB097-1</strain>
    </source>
</reference>
<gene>
    <name evidence="1" type="ORF">B5D82_07500</name>
</gene>